<dbReference type="Proteomes" id="UP000276128">
    <property type="component" value="Unassembled WGS sequence"/>
</dbReference>
<gene>
    <name evidence="4" type="ORF">EJQ19_15345</name>
</gene>
<feature type="domain" description="FIMAH" evidence="3">
    <location>
        <begin position="1256"/>
        <end position="1336"/>
    </location>
</feature>
<feature type="chain" id="PRO_5019327001" evidence="1">
    <location>
        <begin position="31"/>
        <end position="1341"/>
    </location>
</feature>
<dbReference type="InterPro" id="IPR058094">
    <property type="entry name" value="Ig-like_OmpL47-like"/>
</dbReference>
<dbReference type="RefSeq" id="WP_126142108.1">
    <property type="nucleotide sequence ID" value="NZ_RXHU01000042.1"/>
</dbReference>
<keyword evidence="1" id="KW-0732">Signal</keyword>
<comment type="caution">
    <text evidence="4">The sequence shown here is derived from an EMBL/GenBank/DDBJ whole genome shotgun (WGS) entry which is preliminary data.</text>
</comment>
<accession>A0A430JCU2</accession>
<feature type="domain" description="Carbohydrate-binding" evidence="2">
    <location>
        <begin position="892"/>
        <end position="1056"/>
    </location>
</feature>
<dbReference type="SUPFAM" id="SSF51445">
    <property type="entry name" value="(Trans)glycosidases"/>
    <property type="match status" value="1"/>
</dbReference>
<evidence type="ECO:0000313" key="4">
    <source>
        <dbReference type="EMBL" id="RTE08892.1"/>
    </source>
</evidence>
<dbReference type="GO" id="GO:0030246">
    <property type="term" value="F:carbohydrate binding"/>
    <property type="evidence" value="ECO:0007669"/>
    <property type="project" value="InterPro"/>
</dbReference>
<evidence type="ECO:0000313" key="5">
    <source>
        <dbReference type="Proteomes" id="UP000276128"/>
    </source>
</evidence>
<dbReference type="OrthoDB" id="9776971at2"/>
<dbReference type="CDD" id="cd09621">
    <property type="entry name" value="CBM9_like_5"/>
    <property type="match status" value="1"/>
</dbReference>
<evidence type="ECO:0000259" key="3">
    <source>
        <dbReference type="Pfam" id="PF22888"/>
    </source>
</evidence>
<dbReference type="InterPro" id="IPR017853">
    <property type="entry name" value="GH"/>
</dbReference>
<dbReference type="GO" id="GO:0004553">
    <property type="term" value="F:hydrolase activity, hydrolyzing O-glycosyl compounds"/>
    <property type="evidence" value="ECO:0007669"/>
    <property type="project" value="InterPro"/>
</dbReference>
<protein>
    <submittedName>
        <fullName evidence="4">Uncharacterized protein</fullName>
    </submittedName>
</protein>
<reference evidence="4 5" key="1">
    <citation type="submission" date="2018-12" db="EMBL/GenBank/DDBJ databases">
        <title>Bacillus ochoae sp. nov., Paenibacillus whitsoniae sp. nov., Paenibacillus spiritus sp. nov. Isolated from the Mars Exploration Rover during spacecraft assembly.</title>
        <authorList>
            <person name="Seuylemezian A."/>
            <person name="Vaishampayan P."/>
        </authorList>
    </citation>
    <scope>NUCLEOTIDE SEQUENCE [LARGE SCALE GENOMIC DNA]</scope>
    <source>
        <strain evidence="4 5">MER 54</strain>
    </source>
</reference>
<dbReference type="Gene3D" id="3.30.1920.20">
    <property type="match status" value="1"/>
</dbReference>
<proteinExistence type="predicted"/>
<organism evidence="4 5">
    <name type="scientific">Paenibacillus whitsoniae</name>
    <dbReference type="NCBI Taxonomy" id="2496558"/>
    <lineage>
        <taxon>Bacteria</taxon>
        <taxon>Bacillati</taxon>
        <taxon>Bacillota</taxon>
        <taxon>Bacilli</taxon>
        <taxon>Bacillales</taxon>
        <taxon>Paenibacillaceae</taxon>
        <taxon>Paenibacillus</taxon>
    </lineage>
</organism>
<dbReference type="Pfam" id="PF22888">
    <property type="entry name" value="FIMAH"/>
    <property type="match status" value="1"/>
</dbReference>
<dbReference type="Gene3D" id="2.60.40.1190">
    <property type="match status" value="1"/>
</dbReference>
<keyword evidence="5" id="KW-1185">Reference proteome</keyword>
<evidence type="ECO:0000259" key="2">
    <source>
        <dbReference type="Pfam" id="PF06452"/>
    </source>
</evidence>
<evidence type="ECO:0000256" key="1">
    <source>
        <dbReference type="SAM" id="SignalP"/>
    </source>
</evidence>
<dbReference type="EMBL" id="RXHU01000042">
    <property type="protein sequence ID" value="RTE08892.1"/>
    <property type="molecule type" value="Genomic_DNA"/>
</dbReference>
<dbReference type="Pfam" id="PF06452">
    <property type="entry name" value="CBM9_1"/>
    <property type="match status" value="1"/>
</dbReference>
<dbReference type="Gene3D" id="3.20.20.80">
    <property type="entry name" value="Glycosidases"/>
    <property type="match status" value="1"/>
</dbReference>
<dbReference type="Gene3D" id="2.60.120.260">
    <property type="entry name" value="Galactose-binding domain-like"/>
    <property type="match status" value="1"/>
</dbReference>
<name>A0A430JCU2_9BACL</name>
<dbReference type="SUPFAM" id="SSF49344">
    <property type="entry name" value="CBD9-like"/>
    <property type="match status" value="1"/>
</dbReference>
<dbReference type="InterPro" id="IPR054470">
    <property type="entry name" value="FIMAH_dom"/>
</dbReference>
<dbReference type="InterPro" id="IPR010502">
    <property type="entry name" value="Carb-bd_dom_fam9"/>
</dbReference>
<dbReference type="NCBIfam" id="NF047446">
    <property type="entry name" value="barrel_OmpL47"/>
    <property type="match status" value="1"/>
</dbReference>
<sequence>MKKWLIWFFSAVIVLSSVPFTLLNSSVVHASATAPLPYSSTFANWTVGRSGSIDAAFTATLNGHTGAALSIVNQTPKTSNTFAQIYQTVTVKPSTLYRFSAWVASDGLPSSGALQAILSDDWGIRYSFPSGTYAWRQVTWTYTTTSSQTSMTLRLLTQDVTPVVRIDDMTMVENGTTQNLLSNGGFEEHSYYFGVSNSTLLFDPGTAAINFITDAPNPTSASWTVRDVRGLPVKNGTAAYTDGKAAVDLSSLSNGFYTIEATSTADNGPMNLSTSFGVVPSMPAAANSFGSPFGVGIHGFDSTVIAGLSRIGMKHARTDASWSSVEKSPGVYTFPSTLTDGFAALYNAGIEPLPISDYRNTLYDNNLTPSSPEGLAAYGNYTAALNDQFKNYTQATEVYNEFNINFNDGKCGRTPACYAQLLNAAGAAVKAKNLNGQLVGPAISGASEDFVKQVLQGGGSNILSAVSIHPYRHPQAPEGMEKQMASMVKAIKDTAGKDIPLWLTEFGWPTNTPVNGITDVMQADYLVRSSVLSLAGGVARLYWYDARDDGTDPNNQEHNFGLFEVRRAASVNAAEPKVSAVAQAVMAAELAGKTLTGRDSLDESTYSYVFGTGSDATRVMWAPSGGKTVTLSTYQPLTFTDEFGAQSTLTPYAGAVNVALTEHPVYVTGAPTAVALGTAPGVMLQTTSTVAKGESIEVRAVVDRSGSNCQSIPSTVTFNMEGMQKEVQVNGCTVGEAIFHLPTTALQTSSWVTGTASMNGGQFASLATSAISITQAITATVDLQLVRDGDNYAEQAVISVANKSRVTPVTLNNIAWKVGSQSGTINETSTIQAGKSIQRTLPLSSLQLWKQGYLDLSVGVHNMDPVTLRQSVGIGPIEPDSSAAVAPIDLATDAAWQKYTADWGGASDLSGTVKITETLNGVHFHAEVQDNVFRQTNPAGNMYNGDSIQLSFSPGQPGASQERTEIGFALTPSGPDAYTFAATGLAVTGRTPTDSLSVTRVGTTTTYDAVIPWQSFGLTAAPEGTFALSFLVNDDDGSGRKGFLEWSSGIGRTKDTNAHFPVQLTSRLLVPDVIAPASVAQISPEVPTGSQGWYKSDVTVDISATDDLSGVAKTEFSLDHGETWTPYTEPVTLNQDGIYEVQYHSTDKAGNVEVVNSTTIHIDKTAPTALLTANGHPLNDGMALQDNQSIILAMQVADNLSGMAEQSIQVDGIPYAPGTTLDWAGNLGQHVVSVMLKDTAGNTSQTVIQINVSANIDSLKALMDRFTEQGELGGPMLTQLSNKLIQALDQLNKNHPAQAIKHMQDFLDVMNNQGLQSHISVKAKSVLTADAKAVIAVGRIN</sequence>
<dbReference type="GO" id="GO:0016052">
    <property type="term" value="P:carbohydrate catabolic process"/>
    <property type="evidence" value="ECO:0007669"/>
    <property type="project" value="InterPro"/>
</dbReference>
<feature type="signal peptide" evidence="1">
    <location>
        <begin position="1"/>
        <end position="30"/>
    </location>
</feature>